<evidence type="ECO:0000259" key="5">
    <source>
        <dbReference type="Pfam" id="PF25137"/>
    </source>
</evidence>
<dbReference type="GO" id="GO:0004022">
    <property type="term" value="F:alcohol dehydrogenase (NAD+) activity"/>
    <property type="evidence" value="ECO:0007669"/>
    <property type="project" value="TreeGrafter"/>
</dbReference>
<accession>A0A2A7SHD3</accession>
<dbReference type="PANTHER" id="PTHR11496:SF102">
    <property type="entry name" value="ALCOHOL DEHYDROGENASE 4"/>
    <property type="match status" value="1"/>
</dbReference>
<dbReference type="InterPro" id="IPR001670">
    <property type="entry name" value="ADH_Fe/GldA"/>
</dbReference>
<dbReference type="Pfam" id="PF00465">
    <property type="entry name" value="Fe-ADH"/>
    <property type="match status" value="1"/>
</dbReference>
<sequence length="366" mass="38063">MNPIPYAAVNTCLPFTYEALPARVHFGHGTRARLGEAVERLGISRALLMYGPPHAEVAEELAGLLGARDAARFDGARMHTPVAVTAEALALVEARQIDGLIAIGGGSTTGLAKALALRTDLPQIILPTTYAGSEMTPILGETENGIKTTRRSPRILPECVIYDVDLTLGLGVEMSGMSGMNAIAHAVEALYARDANPVIHALALDSVRALARALPAIHADPANRAARADALYGAWLAGVCLGSVGMALHHKLCHVLGGSFDLPHAQTHALVLPHALAYNAPAVPDVMARLAAALEVDDACLALHDLNLAIGAPHGLGAIGMPEAGIARAVELALANPYWNPRPPEAAGLRSLLERAWQGAAPAVAA</sequence>
<evidence type="ECO:0000256" key="1">
    <source>
        <dbReference type="ARBA" id="ARBA00007358"/>
    </source>
</evidence>
<evidence type="ECO:0000259" key="4">
    <source>
        <dbReference type="Pfam" id="PF00465"/>
    </source>
</evidence>
<dbReference type="InterPro" id="IPR034786">
    <property type="entry name" value="MAR"/>
</dbReference>
<comment type="similarity">
    <text evidence="1">Belongs to the iron-containing alcohol dehydrogenase family.</text>
</comment>
<gene>
    <name evidence="6" type="ORF">CRM94_12275</name>
</gene>
<dbReference type="GO" id="GO:0046872">
    <property type="term" value="F:metal ion binding"/>
    <property type="evidence" value="ECO:0007669"/>
    <property type="project" value="InterPro"/>
</dbReference>
<dbReference type="Pfam" id="PF25137">
    <property type="entry name" value="ADH_Fe_C"/>
    <property type="match status" value="1"/>
</dbReference>
<evidence type="ECO:0000256" key="3">
    <source>
        <dbReference type="ARBA" id="ARBA00023027"/>
    </source>
</evidence>
<dbReference type="Gene3D" id="3.40.50.1970">
    <property type="match status" value="1"/>
</dbReference>
<dbReference type="AlphaFoldDB" id="A0A2A7SHD3"/>
<keyword evidence="2" id="KW-0560">Oxidoreductase</keyword>
<dbReference type="Gene3D" id="1.20.1090.10">
    <property type="entry name" value="Dehydroquinate synthase-like - alpha domain"/>
    <property type="match status" value="1"/>
</dbReference>
<dbReference type="CDD" id="cd08177">
    <property type="entry name" value="MAR"/>
    <property type="match status" value="1"/>
</dbReference>
<protein>
    <submittedName>
        <fullName evidence="6">Maleylacetate reductase</fullName>
    </submittedName>
</protein>
<reference evidence="7" key="1">
    <citation type="submission" date="2017-09" db="EMBL/GenBank/DDBJ databases">
        <title>FDA dAtabase for Regulatory Grade micrObial Sequences (FDA-ARGOS): Supporting development and validation of Infectious Disease Dx tests.</title>
        <authorList>
            <person name="Minogue T."/>
            <person name="Wolcott M."/>
            <person name="Wasieloski L."/>
            <person name="Aguilar W."/>
            <person name="Moore D."/>
            <person name="Tallon L."/>
            <person name="Sadzewicz L."/>
            <person name="Ott S."/>
            <person name="Zhao X."/>
            <person name="Nagaraj S."/>
            <person name="Vavikolanu K."/>
            <person name="Aluvathingal J."/>
            <person name="Nadendla S."/>
            <person name="Sichtig H."/>
        </authorList>
    </citation>
    <scope>NUCLEOTIDE SEQUENCE [LARGE SCALE GENOMIC DNA]</scope>
    <source>
        <strain evidence="7">FDAARGOS_390</strain>
    </source>
</reference>
<evidence type="ECO:0000313" key="7">
    <source>
        <dbReference type="Proteomes" id="UP000220629"/>
    </source>
</evidence>
<name>A0A2A7SHD3_BURGA</name>
<dbReference type="SUPFAM" id="SSF56796">
    <property type="entry name" value="Dehydroquinate synthase-like"/>
    <property type="match status" value="1"/>
</dbReference>
<dbReference type="GO" id="GO:0018506">
    <property type="term" value="F:maleylacetate reductase activity"/>
    <property type="evidence" value="ECO:0007669"/>
    <property type="project" value="InterPro"/>
</dbReference>
<keyword evidence="3" id="KW-0520">NAD</keyword>
<dbReference type="RefSeq" id="WP_098152719.1">
    <property type="nucleotide sequence ID" value="NZ_CADEQH010000005.1"/>
</dbReference>
<dbReference type="InterPro" id="IPR039697">
    <property type="entry name" value="Alcohol_dehydrogenase_Fe"/>
</dbReference>
<feature type="domain" description="Fe-containing alcohol dehydrogenase-like C-terminal" evidence="5">
    <location>
        <begin position="177"/>
        <end position="357"/>
    </location>
</feature>
<dbReference type="EMBL" id="PDDY01000001">
    <property type="protein sequence ID" value="PEH42863.1"/>
    <property type="molecule type" value="Genomic_DNA"/>
</dbReference>
<evidence type="ECO:0000256" key="2">
    <source>
        <dbReference type="ARBA" id="ARBA00023002"/>
    </source>
</evidence>
<evidence type="ECO:0000313" key="6">
    <source>
        <dbReference type="EMBL" id="PEH42863.1"/>
    </source>
</evidence>
<organism evidence="6 7">
    <name type="scientific">Burkholderia gladioli</name>
    <name type="common">Pseudomonas marginata</name>
    <name type="synonym">Phytomonas marginata</name>
    <dbReference type="NCBI Taxonomy" id="28095"/>
    <lineage>
        <taxon>Bacteria</taxon>
        <taxon>Pseudomonadati</taxon>
        <taxon>Pseudomonadota</taxon>
        <taxon>Betaproteobacteria</taxon>
        <taxon>Burkholderiales</taxon>
        <taxon>Burkholderiaceae</taxon>
        <taxon>Burkholderia</taxon>
    </lineage>
</organism>
<dbReference type="PANTHER" id="PTHR11496">
    <property type="entry name" value="ALCOHOL DEHYDROGENASE"/>
    <property type="match status" value="1"/>
</dbReference>
<dbReference type="InterPro" id="IPR056798">
    <property type="entry name" value="ADH_Fe_C"/>
</dbReference>
<feature type="domain" description="Alcohol dehydrogenase iron-type/glycerol dehydrogenase GldA" evidence="4">
    <location>
        <begin position="21"/>
        <end position="163"/>
    </location>
</feature>
<dbReference type="Proteomes" id="UP000220629">
    <property type="component" value="Unassembled WGS sequence"/>
</dbReference>
<comment type="caution">
    <text evidence="6">The sequence shown here is derived from an EMBL/GenBank/DDBJ whole genome shotgun (WGS) entry which is preliminary data.</text>
</comment>
<proteinExistence type="inferred from homology"/>